<feature type="region of interest" description="Disordered" evidence="5">
    <location>
        <begin position="24"/>
        <end position="43"/>
    </location>
</feature>
<dbReference type="GO" id="GO:0003700">
    <property type="term" value="F:DNA-binding transcription factor activity"/>
    <property type="evidence" value="ECO:0007669"/>
    <property type="project" value="TreeGrafter"/>
</dbReference>
<dbReference type="InterPro" id="IPR036271">
    <property type="entry name" value="Tet_transcr_reg_TetR-rel_C_sf"/>
</dbReference>
<evidence type="ECO:0000256" key="5">
    <source>
        <dbReference type="SAM" id="MobiDB-lite"/>
    </source>
</evidence>
<dbReference type="PANTHER" id="PTHR30055">
    <property type="entry name" value="HTH-TYPE TRANSCRIPTIONAL REGULATOR RUTR"/>
    <property type="match status" value="1"/>
</dbReference>
<reference evidence="7" key="1">
    <citation type="submission" date="2019-07" db="EMBL/GenBank/DDBJ databases">
        <title>Genomic Encyclopedia of Type Strains, Phase IV (KMG-IV): sequencing the most valuable type-strain genomes for metagenomic binning, comparative biology and taxonomic classification.</title>
        <authorList>
            <person name="Goeker M."/>
        </authorList>
    </citation>
    <scope>NUCLEOTIDE SEQUENCE</scope>
    <source>
        <strain evidence="7">DSM 44596</strain>
    </source>
</reference>
<evidence type="ECO:0000259" key="6">
    <source>
        <dbReference type="PROSITE" id="PS50977"/>
    </source>
</evidence>
<dbReference type="SUPFAM" id="SSF46689">
    <property type="entry name" value="Homeodomain-like"/>
    <property type="match status" value="1"/>
</dbReference>
<name>A0A652YMV7_NOCGL</name>
<dbReference type="PRINTS" id="PR00455">
    <property type="entry name" value="HTHTETR"/>
</dbReference>
<keyword evidence="3" id="KW-0804">Transcription</keyword>
<feature type="DNA-binding region" description="H-T-H motif" evidence="4">
    <location>
        <begin position="66"/>
        <end position="85"/>
    </location>
</feature>
<evidence type="ECO:0000256" key="2">
    <source>
        <dbReference type="ARBA" id="ARBA00023125"/>
    </source>
</evidence>
<dbReference type="InterPro" id="IPR050109">
    <property type="entry name" value="HTH-type_TetR-like_transc_reg"/>
</dbReference>
<evidence type="ECO:0000256" key="3">
    <source>
        <dbReference type="ARBA" id="ARBA00023163"/>
    </source>
</evidence>
<sequence>MCPPREHDLTVMSVYWTLTRVSKSSASTPSVPPPADTLTARGRKTRDGLLDAARKVFEEVGFLDTRVEQIVQEASVSYGTFYRYFESKDDVFQELSIRLFEDVHRREPLDSDLSPTARLIATNRLYYQAYRRNAKLMAIVEQVATFNAEFRALRHEHRRQLIERTSRAIARWQDQGHVRESLDPVMAARAMSAMVDHTLYLWLVQGDEADEEILLDTLDQMCIGALGLDVAST</sequence>
<protein>
    <submittedName>
        <fullName evidence="7">TetR family transcriptional regulator</fullName>
    </submittedName>
</protein>
<dbReference type="PANTHER" id="PTHR30055:SF234">
    <property type="entry name" value="HTH-TYPE TRANSCRIPTIONAL REGULATOR BETI"/>
    <property type="match status" value="1"/>
</dbReference>
<dbReference type="PROSITE" id="PS50977">
    <property type="entry name" value="HTH_TETR_2"/>
    <property type="match status" value="1"/>
</dbReference>
<comment type="caution">
    <text evidence="7">The sequence shown here is derived from an EMBL/GenBank/DDBJ whole genome shotgun (WGS) entry which is preliminary data.</text>
</comment>
<dbReference type="EMBL" id="VNIQ01000005">
    <property type="protein sequence ID" value="TYQ03200.1"/>
    <property type="molecule type" value="Genomic_DNA"/>
</dbReference>
<dbReference type="Gene3D" id="1.10.357.10">
    <property type="entry name" value="Tetracycline Repressor, domain 2"/>
    <property type="match status" value="1"/>
</dbReference>
<proteinExistence type="predicted"/>
<gene>
    <name evidence="7" type="ORF">FNL38_105350</name>
</gene>
<feature type="domain" description="HTH tetR-type" evidence="6">
    <location>
        <begin position="43"/>
        <end position="103"/>
    </location>
</feature>
<evidence type="ECO:0000256" key="4">
    <source>
        <dbReference type="PROSITE-ProRule" id="PRU00335"/>
    </source>
</evidence>
<accession>A0A652YMV7</accession>
<dbReference type="InterPro" id="IPR001647">
    <property type="entry name" value="HTH_TetR"/>
</dbReference>
<dbReference type="AlphaFoldDB" id="A0A652YMV7"/>
<dbReference type="Pfam" id="PF00440">
    <property type="entry name" value="TetR_N"/>
    <property type="match status" value="1"/>
</dbReference>
<organism evidence="7">
    <name type="scientific">Nocardia globerula</name>
    <dbReference type="NCBI Taxonomy" id="1818"/>
    <lineage>
        <taxon>Bacteria</taxon>
        <taxon>Bacillati</taxon>
        <taxon>Actinomycetota</taxon>
        <taxon>Actinomycetes</taxon>
        <taxon>Mycobacteriales</taxon>
        <taxon>Nocardiaceae</taxon>
        <taxon>Nocardia</taxon>
    </lineage>
</organism>
<dbReference type="InterPro" id="IPR009057">
    <property type="entry name" value="Homeodomain-like_sf"/>
</dbReference>
<keyword evidence="1" id="KW-0805">Transcription regulation</keyword>
<dbReference type="SUPFAM" id="SSF48498">
    <property type="entry name" value="Tetracyclin repressor-like, C-terminal domain"/>
    <property type="match status" value="1"/>
</dbReference>
<evidence type="ECO:0000313" key="7">
    <source>
        <dbReference type="EMBL" id="TYQ03200.1"/>
    </source>
</evidence>
<keyword evidence="2 4" id="KW-0238">DNA-binding</keyword>
<dbReference type="GO" id="GO:0000976">
    <property type="term" value="F:transcription cis-regulatory region binding"/>
    <property type="evidence" value="ECO:0007669"/>
    <property type="project" value="TreeGrafter"/>
</dbReference>
<evidence type="ECO:0000256" key="1">
    <source>
        <dbReference type="ARBA" id="ARBA00023015"/>
    </source>
</evidence>
<dbReference type="Gene3D" id="1.10.10.60">
    <property type="entry name" value="Homeodomain-like"/>
    <property type="match status" value="1"/>
</dbReference>